<feature type="region of interest" description="Disordered" evidence="1">
    <location>
        <begin position="168"/>
        <end position="187"/>
    </location>
</feature>
<keyword evidence="3" id="KW-1185">Reference proteome</keyword>
<evidence type="ECO:0000313" key="2">
    <source>
        <dbReference type="EMBL" id="QAY16090.1"/>
    </source>
</evidence>
<dbReference type="GeneID" id="80034319"/>
<dbReference type="Proteomes" id="UP000290693">
    <property type="component" value="Segment"/>
</dbReference>
<protein>
    <submittedName>
        <fullName evidence="2">Uncharacterized protein</fullName>
    </submittedName>
</protein>
<accession>A0A411CQN9</accession>
<dbReference type="EMBL" id="MK392368">
    <property type="protein sequence ID" value="QAY16090.1"/>
    <property type="molecule type" value="Genomic_DNA"/>
</dbReference>
<reference evidence="2 3" key="1">
    <citation type="submission" date="2019-01" db="EMBL/GenBank/DDBJ databases">
        <authorList>
            <person name="Adair T.L."/>
            <person name="Lucas L.G."/>
            <person name="Young A.M."/>
            <person name="Antrich S.C."/>
            <person name="Baird A.G."/>
            <person name="Dunn E.L."/>
            <person name="Fernandes B.I."/>
            <person name="Fraley E.G."/>
            <person name="Ghanem A.X."/>
            <person name="Gilbert M.G."/>
            <person name="Morris T.B."/>
            <person name="Nortch B.D."/>
            <person name="Overcash M.E."/>
            <person name="Pavleszek K.E."/>
            <person name="Pellegrini L.I.O."/>
            <person name="Pham L.T."/>
            <person name="Rule L.S."/>
            <person name="Schultz E.M."/>
            <person name="Smith J."/>
            <person name="Thong B.J."/>
            <person name="Turner H.A."/>
            <person name="Walker G."/>
            <person name="Whitaker Z.J."/>
            <person name="Wilsey R.N."/>
            <person name="Yanney R.L."/>
            <person name="Klyczek K."/>
            <person name="Garlena R.A."/>
            <person name="Russell D.A."/>
            <person name="Pope W.H."/>
            <person name="Jacobs-Sera D."/>
            <person name="Hatfull G.F."/>
        </authorList>
    </citation>
    <scope>NUCLEOTIDE SEQUENCE [LARGE SCALE GENOMIC DNA]</scope>
</reference>
<dbReference type="KEGG" id="vg:80034319"/>
<dbReference type="RefSeq" id="YP_010761203.1">
    <property type="nucleotide sequence ID" value="NC_073593.1"/>
</dbReference>
<sequence length="226" mass="24395">MLFRQELHWTAHFDNPKARPFSTGHLALESESSLAMDAVPSQGCPATDFPRNLYFGAEDWRARRPDISDNELALLRNKRHNLVGQVTHSAERLIAAVSKSLRQFDATGNAGDVLDHIDAVREDLAKLTQNLVTDIEEAEDRYIKYYGTDPAAVTPLCLVTEAPETPAVAVEPSPQAPATAGTTPDGGVIGSYKPRGGEVIVQISSAPSPADVAARLSTLAARMPVR</sequence>
<gene>
    <name evidence="2" type="primary">39</name>
    <name evidence="2" type="ORF">SEA_ELESAR_39</name>
</gene>
<name>A0A411CQN9_9CAUD</name>
<organism evidence="2 3">
    <name type="scientific">Arthrobacter phage Elesar</name>
    <dbReference type="NCBI Taxonomy" id="2510522"/>
    <lineage>
        <taxon>Viruses</taxon>
        <taxon>Duplodnaviria</taxon>
        <taxon>Heunggongvirae</taxon>
        <taxon>Uroviricota</taxon>
        <taxon>Caudoviricetes</taxon>
        <taxon>Daemsvirinae</taxon>
        <taxon>Elesarvirus</taxon>
        <taxon>Elesarvirus elesar</taxon>
    </lineage>
</organism>
<evidence type="ECO:0000256" key="1">
    <source>
        <dbReference type="SAM" id="MobiDB-lite"/>
    </source>
</evidence>
<evidence type="ECO:0000313" key="3">
    <source>
        <dbReference type="Proteomes" id="UP000290693"/>
    </source>
</evidence>
<proteinExistence type="predicted"/>